<name>A0A8E2EEE6_9PEZI</name>
<dbReference type="InterPro" id="IPR007741">
    <property type="entry name" value="Ribosomal_mL43/mS25/NADH_DH"/>
</dbReference>
<dbReference type="SMART" id="SM00916">
    <property type="entry name" value="L51_S25_CI-B8"/>
    <property type="match status" value="1"/>
</dbReference>
<dbReference type="InterPro" id="IPR036249">
    <property type="entry name" value="Thioredoxin-like_sf"/>
</dbReference>
<gene>
    <name evidence="8" type="ORF">K432DRAFT_349200</name>
</gene>
<evidence type="ECO:0000313" key="8">
    <source>
        <dbReference type="EMBL" id="OCK82328.1"/>
    </source>
</evidence>
<comment type="subcellular location">
    <subcellularLocation>
        <location evidence="1">Mitochondrion</location>
    </subcellularLocation>
</comment>
<dbReference type="GO" id="GO:0005762">
    <property type="term" value="C:mitochondrial large ribosomal subunit"/>
    <property type="evidence" value="ECO:0007669"/>
    <property type="project" value="TreeGrafter"/>
</dbReference>
<evidence type="ECO:0000256" key="3">
    <source>
        <dbReference type="ARBA" id="ARBA00022980"/>
    </source>
</evidence>
<dbReference type="PANTHER" id="PTHR21396:SF2">
    <property type="entry name" value="LARGE RIBOSOMAL SUBUNIT PROTEIN ML43"/>
    <property type="match status" value="1"/>
</dbReference>
<keyword evidence="9" id="KW-1185">Reference proteome</keyword>
<feature type="domain" description="Ribosomal protein/NADH dehydrogenase" evidence="7">
    <location>
        <begin position="32"/>
        <end position="105"/>
    </location>
</feature>
<evidence type="ECO:0000256" key="4">
    <source>
        <dbReference type="ARBA" id="ARBA00023128"/>
    </source>
</evidence>
<keyword evidence="4" id="KW-0496">Mitochondrion</keyword>
<comment type="similarity">
    <text evidence="2">Belongs to the mitochondrion-specific ribosomal protein mL43 family.</text>
</comment>
<dbReference type="SUPFAM" id="SSF52833">
    <property type="entry name" value="Thioredoxin-like"/>
    <property type="match status" value="1"/>
</dbReference>
<keyword evidence="3" id="KW-0689">Ribosomal protein</keyword>
<dbReference type="GO" id="GO:0003735">
    <property type="term" value="F:structural constituent of ribosome"/>
    <property type="evidence" value="ECO:0007669"/>
    <property type="project" value="InterPro"/>
</dbReference>
<dbReference type="Gene3D" id="3.40.30.10">
    <property type="entry name" value="Glutaredoxin"/>
    <property type="match status" value="1"/>
</dbReference>
<evidence type="ECO:0000256" key="2">
    <source>
        <dbReference type="ARBA" id="ARBA00006073"/>
    </source>
</evidence>
<dbReference type="EMBL" id="KV744891">
    <property type="protein sequence ID" value="OCK82328.1"/>
    <property type="molecule type" value="Genomic_DNA"/>
</dbReference>
<dbReference type="AlphaFoldDB" id="A0A8E2EEE6"/>
<proteinExistence type="inferred from homology"/>
<evidence type="ECO:0000256" key="5">
    <source>
        <dbReference type="ARBA" id="ARBA00023274"/>
    </source>
</evidence>
<evidence type="ECO:0000256" key="6">
    <source>
        <dbReference type="ARBA" id="ARBA00035188"/>
    </source>
</evidence>
<dbReference type="InterPro" id="IPR039927">
    <property type="entry name" value="Ribosomal_mL43"/>
</dbReference>
<evidence type="ECO:0000259" key="7">
    <source>
        <dbReference type="SMART" id="SM00916"/>
    </source>
</evidence>
<accession>A0A8E2EEE6</accession>
<dbReference type="Proteomes" id="UP000250266">
    <property type="component" value="Unassembled WGS sequence"/>
</dbReference>
<dbReference type="PANTHER" id="PTHR21396">
    <property type="entry name" value="39S RIBOSOMAL PROTEIN L43"/>
    <property type="match status" value="1"/>
</dbReference>
<evidence type="ECO:0000256" key="1">
    <source>
        <dbReference type="ARBA" id="ARBA00004173"/>
    </source>
</evidence>
<keyword evidence="5" id="KW-0687">Ribonucleoprotein</keyword>
<dbReference type="OrthoDB" id="88at2759"/>
<dbReference type="FunFam" id="3.40.30.10:FF:000173">
    <property type="entry name" value="Mitochondrial 54S ribosomal protein"/>
    <property type="match status" value="1"/>
</dbReference>
<evidence type="ECO:0000313" key="9">
    <source>
        <dbReference type="Proteomes" id="UP000250266"/>
    </source>
</evidence>
<dbReference type="GO" id="GO:0032543">
    <property type="term" value="P:mitochondrial translation"/>
    <property type="evidence" value="ECO:0007669"/>
    <property type="project" value="InterPro"/>
</dbReference>
<dbReference type="Pfam" id="PF05047">
    <property type="entry name" value="L51_S25_CI-B8"/>
    <property type="match status" value="1"/>
</dbReference>
<reference evidence="8 9" key="1">
    <citation type="journal article" date="2016" name="Nat. Commun.">
        <title>Ectomycorrhizal ecology is imprinted in the genome of the dominant symbiotic fungus Cenococcum geophilum.</title>
        <authorList>
            <consortium name="DOE Joint Genome Institute"/>
            <person name="Peter M."/>
            <person name="Kohler A."/>
            <person name="Ohm R.A."/>
            <person name="Kuo A."/>
            <person name="Krutzmann J."/>
            <person name="Morin E."/>
            <person name="Arend M."/>
            <person name="Barry K.W."/>
            <person name="Binder M."/>
            <person name="Choi C."/>
            <person name="Clum A."/>
            <person name="Copeland A."/>
            <person name="Grisel N."/>
            <person name="Haridas S."/>
            <person name="Kipfer T."/>
            <person name="LaButti K."/>
            <person name="Lindquist E."/>
            <person name="Lipzen A."/>
            <person name="Maire R."/>
            <person name="Meier B."/>
            <person name="Mihaltcheva S."/>
            <person name="Molinier V."/>
            <person name="Murat C."/>
            <person name="Poggeler S."/>
            <person name="Quandt C.A."/>
            <person name="Sperisen C."/>
            <person name="Tritt A."/>
            <person name="Tisserant E."/>
            <person name="Crous P.W."/>
            <person name="Henrissat B."/>
            <person name="Nehls U."/>
            <person name="Egli S."/>
            <person name="Spatafora J.W."/>
            <person name="Grigoriev I.V."/>
            <person name="Martin F.M."/>
        </authorList>
    </citation>
    <scope>NUCLEOTIDE SEQUENCE [LARGE SCALE GENOMIC DNA]</scope>
    <source>
        <strain evidence="8 9">CBS 459.81</strain>
    </source>
</reference>
<organism evidence="8 9">
    <name type="scientific">Lepidopterella palustris CBS 459.81</name>
    <dbReference type="NCBI Taxonomy" id="1314670"/>
    <lineage>
        <taxon>Eukaryota</taxon>
        <taxon>Fungi</taxon>
        <taxon>Dikarya</taxon>
        <taxon>Ascomycota</taxon>
        <taxon>Pezizomycotina</taxon>
        <taxon>Dothideomycetes</taxon>
        <taxon>Pleosporomycetidae</taxon>
        <taxon>Mytilinidiales</taxon>
        <taxon>Argynnaceae</taxon>
        <taxon>Lepidopterella</taxon>
    </lineage>
</organism>
<protein>
    <recommendedName>
        <fullName evidence="6">Large ribosomal subunit protein mL43</fullName>
    </recommendedName>
</protein>
<sequence>MPLSAVKAIAKGQNGVGAFILQCKRLDFHYCDWAGSSKGMNAFIKTFLPKFAKQNPQIEITISPRPRKHPVIKGHYINGREKAICVRNMTSELVLEKATLLRDASGEKLKRVNKPVQSMNESVRGIWSPHHGARYQI</sequence>